<dbReference type="InterPro" id="IPR025669">
    <property type="entry name" value="AAA_dom"/>
</dbReference>
<name>A0A858BTZ0_9FIRM</name>
<gene>
    <name evidence="6" type="ORF">Ami103574_03350</name>
</gene>
<dbReference type="KEGG" id="abut:Ami103574_03350"/>
<evidence type="ECO:0000256" key="2">
    <source>
        <dbReference type="ARBA" id="ARBA00049360"/>
    </source>
</evidence>
<proteinExistence type="inferred from homology"/>
<dbReference type="SUPFAM" id="SSF52540">
    <property type="entry name" value="P-loop containing nucleoside triphosphate hydrolases"/>
    <property type="match status" value="1"/>
</dbReference>
<dbReference type="Pfam" id="PF13614">
    <property type="entry name" value="AAA_31"/>
    <property type="match status" value="1"/>
</dbReference>
<reference evidence="6 7" key="1">
    <citation type="submission" date="2020-02" db="EMBL/GenBank/DDBJ databases">
        <authorList>
            <person name="Kim Y.B."/>
            <person name="Roh S.W."/>
        </authorList>
    </citation>
    <scope>NUCLEOTIDE SEQUENCE [LARGE SCALE GENOMIC DNA]</scope>
    <source>
        <strain evidence="6 7">DSM 103574</strain>
    </source>
</reference>
<comment type="similarity">
    <text evidence="1">Belongs to the ParA family.</text>
</comment>
<evidence type="ECO:0000313" key="7">
    <source>
        <dbReference type="Proteomes" id="UP000466848"/>
    </source>
</evidence>
<accession>A0A858BTZ0</accession>
<comment type="catalytic activity">
    <reaction evidence="2">
        <text>ATP + H2O = ADP + phosphate + H(+)</text>
        <dbReference type="Rhea" id="RHEA:13065"/>
        <dbReference type="ChEBI" id="CHEBI:15377"/>
        <dbReference type="ChEBI" id="CHEBI:15378"/>
        <dbReference type="ChEBI" id="CHEBI:30616"/>
        <dbReference type="ChEBI" id="CHEBI:43474"/>
        <dbReference type="ChEBI" id="CHEBI:456216"/>
    </reaction>
</comment>
<dbReference type="Proteomes" id="UP000466848">
    <property type="component" value="Chromosome"/>
</dbReference>
<dbReference type="FunFam" id="3.40.50.300:FF:000285">
    <property type="entry name" value="Sporulation initiation inhibitor Soj"/>
    <property type="match status" value="1"/>
</dbReference>
<dbReference type="AlphaFoldDB" id="A0A858BTZ0"/>
<dbReference type="EMBL" id="CP048649">
    <property type="protein sequence ID" value="QIB68410.1"/>
    <property type="molecule type" value="Genomic_DNA"/>
</dbReference>
<protein>
    <recommendedName>
        <fullName evidence="4">Sporulation initiation inhibitor protein Soj</fullName>
    </recommendedName>
</protein>
<dbReference type="InterPro" id="IPR027417">
    <property type="entry name" value="P-loop_NTPase"/>
</dbReference>
<dbReference type="CDD" id="cd02042">
    <property type="entry name" value="ParAB_family"/>
    <property type="match status" value="1"/>
</dbReference>
<sequence length="253" mass="27363">MAKIIVVTNQKGGVAKTTTCNALIGGLSKMGYKVLGIDLDPQGSLGFSLGINIEEGVTLYDVFKGKATINEAVRSIDCGHFISSNILLSTAELEFNHSGREFLLAEAIKDIKDIYDYIVIDTPPALNILTVNAYVCADHLIIPMIPEVLSLLGISQIKETIENVKKYYNPKLNLACILLTKYNKRASLTKEVCDMTEAIAAQLGTKVAETFIRNSVAVAEAPAHGLALLDYAPKANACIDYSNFVKELIHGGL</sequence>
<evidence type="ECO:0000256" key="1">
    <source>
        <dbReference type="ARBA" id="ARBA00006976"/>
    </source>
</evidence>
<dbReference type="InterPro" id="IPR050678">
    <property type="entry name" value="DNA_Partitioning_ATPase"/>
</dbReference>
<evidence type="ECO:0000256" key="3">
    <source>
        <dbReference type="ARBA" id="ARBA00062323"/>
    </source>
</evidence>
<comment type="subunit">
    <text evidence="3">Dimerizes in the presence of ATP but not ADP; ATP-binding is required for double-stranded (ds)DNA-binding. Interacts with DnaA.</text>
</comment>
<organism evidence="6 7">
    <name type="scientific">Aminipila butyrica</name>
    <dbReference type="NCBI Taxonomy" id="433296"/>
    <lineage>
        <taxon>Bacteria</taxon>
        <taxon>Bacillati</taxon>
        <taxon>Bacillota</taxon>
        <taxon>Clostridia</taxon>
        <taxon>Peptostreptococcales</taxon>
        <taxon>Anaerovoracaceae</taxon>
        <taxon>Aminipila</taxon>
    </lineage>
</organism>
<evidence type="ECO:0000259" key="5">
    <source>
        <dbReference type="Pfam" id="PF13614"/>
    </source>
</evidence>
<dbReference type="RefSeq" id="WP_163065277.1">
    <property type="nucleotide sequence ID" value="NZ_CP048649.1"/>
</dbReference>
<evidence type="ECO:0000313" key="6">
    <source>
        <dbReference type="EMBL" id="QIB68410.1"/>
    </source>
</evidence>
<keyword evidence="7" id="KW-1185">Reference proteome</keyword>
<evidence type="ECO:0000256" key="4">
    <source>
        <dbReference type="ARBA" id="ARBA00071824"/>
    </source>
</evidence>
<dbReference type="PANTHER" id="PTHR13696:SF99">
    <property type="entry name" value="COBYRINIC ACID AC-DIAMIDE SYNTHASE"/>
    <property type="match status" value="1"/>
</dbReference>
<dbReference type="PANTHER" id="PTHR13696">
    <property type="entry name" value="P-LOOP CONTAINING NUCLEOSIDE TRIPHOSPHATE HYDROLASE"/>
    <property type="match status" value="1"/>
</dbReference>
<dbReference type="Gene3D" id="3.40.50.300">
    <property type="entry name" value="P-loop containing nucleotide triphosphate hydrolases"/>
    <property type="match status" value="1"/>
</dbReference>
<feature type="domain" description="AAA" evidence="5">
    <location>
        <begin position="2"/>
        <end position="173"/>
    </location>
</feature>